<evidence type="ECO:0000313" key="3">
    <source>
        <dbReference type="EMBL" id="ERL56378.1"/>
    </source>
</evidence>
<reference evidence="3 4" key="1">
    <citation type="journal article" date="2013" name="Genome Announc.">
        <title>Draft Genome Sequence of Psychrobacter aquaticus Strain CMS 56T, Isolated from a Cyanobacterial Mat Sample Collected from Water Bodies in the McMurdo Dry Valley Region of Antarctica.</title>
        <authorList>
            <person name="Reddy G.S."/>
            <person name="Ara S."/>
            <person name="Singh A."/>
            <person name="Kumar Pinnaka A."/>
            <person name="Shivaji S."/>
        </authorList>
    </citation>
    <scope>NUCLEOTIDE SEQUENCE [LARGE SCALE GENOMIC DNA]</scope>
    <source>
        <strain evidence="3 4">CMS 56</strain>
    </source>
</reference>
<dbReference type="InterPro" id="IPR020958">
    <property type="entry name" value="DUF3686"/>
</dbReference>
<dbReference type="eggNOG" id="COG1842">
    <property type="taxonomic scope" value="Bacteria"/>
</dbReference>
<accession>U4TD32</accession>
<organism evidence="3 4">
    <name type="scientific">Psychrobacter aquaticus CMS 56</name>
    <dbReference type="NCBI Taxonomy" id="1354303"/>
    <lineage>
        <taxon>Bacteria</taxon>
        <taxon>Pseudomonadati</taxon>
        <taxon>Pseudomonadota</taxon>
        <taxon>Gammaproteobacteria</taxon>
        <taxon>Moraxellales</taxon>
        <taxon>Moraxellaceae</taxon>
        <taxon>Psychrobacter</taxon>
    </lineage>
</organism>
<dbReference type="Proteomes" id="UP000016761">
    <property type="component" value="Unassembled WGS sequence"/>
</dbReference>
<protein>
    <submittedName>
        <fullName evidence="3">ATPase involved in DNA repair</fullName>
    </submittedName>
</protein>
<name>U4TD32_9GAMM</name>
<dbReference type="AlphaFoldDB" id="U4TD32"/>
<keyword evidence="4" id="KW-1185">Reference proteome</keyword>
<dbReference type="RefSeq" id="WP_021813319.1">
    <property type="nucleotide sequence ID" value="NZ_AUSW01000014.1"/>
</dbReference>
<dbReference type="PATRIC" id="fig|1354303.4.peg.645"/>
<evidence type="ECO:0000313" key="4">
    <source>
        <dbReference type="Proteomes" id="UP000016761"/>
    </source>
</evidence>
<comment type="caution">
    <text evidence="3">The sequence shown here is derived from an EMBL/GenBank/DDBJ whole genome shotgun (WGS) entry which is preliminary data.</text>
</comment>
<proteinExistence type="predicted"/>
<feature type="domain" description="DUF3686" evidence="2">
    <location>
        <begin position="48"/>
        <end position="216"/>
    </location>
</feature>
<dbReference type="Pfam" id="PF12458">
    <property type="entry name" value="DUF3686"/>
    <property type="match status" value="1"/>
</dbReference>
<dbReference type="STRING" id="1354303.M917_0656"/>
<evidence type="ECO:0000259" key="2">
    <source>
        <dbReference type="Pfam" id="PF12458"/>
    </source>
</evidence>
<gene>
    <name evidence="3" type="ORF">M917_0656</name>
</gene>
<dbReference type="EMBL" id="AUSW01000014">
    <property type="protein sequence ID" value="ERL56378.1"/>
    <property type="molecule type" value="Genomic_DNA"/>
</dbReference>
<feature type="region of interest" description="Disordered" evidence="1">
    <location>
        <begin position="1"/>
        <end position="27"/>
    </location>
</feature>
<evidence type="ECO:0000256" key="1">
    <source>
        <dbReference type="SAM" id="MobiDB-lite"/>
    </source>
</evidence>
<sequence length="253" mass="28625">MADTQNSSNSDSKGDPNSNQANQTDQAVASGNAYELIKKRLTEQGSRLEQQTATLNNARLEEFGSTQMQVIARTRIRTEHNCVAQDMVQVGDYLLFGYNVFMGLKRASNIKDVLSLYRLIEPTDCSIDKEGNDNANANASIDTESADQDYQLEEVDLKGTFLDQDAFVQDFNELYRYYKQTRLIQLKVKDSKLLLAFQIGERITDIRVFRFALDFSQGTQSQHKSPTWTIEASVILSCRLLMTLIGSIPRVIR</sequence>